<dbReference type="InterPro" id="IPR001959">
    <property type="entry name" value="Transposase"/>
</dbReference>
<dbReference type="NCBIfam" id="NF040570">
    <property type="entry name" value="guided_TnpB"/>
    <property type="match status" value="1"/>
</dbReference>
<evidence type="ECO:0000256" key="3">
    <source>
        <dbReference type="ARBA" id="ARBA00022578"/>
    </source>
</evidence>
<dbReference type="EMBL" id="JGVR01000005">
    <property type="protein sequence ID" value="KEZ20014.1"/>
    <property type="molecule type" value="Genomic_DNA"/>
</dbReference>
<evidence type="ECO:0000259" key="10">
    <source>
        <dbReference type="Pfam" id="PF12323"/>
    </source>
</evidence>
<feature type="domain" description="Cas12f1-like TNB" evidence="9">
    <location>
        <begin position="310"/>
        <end position="372"/>
    </location>
</feature>
<evidence type="ECO:0000259" key="8">
    <source>
        <dbReference type="Pfam" id="PF01385"/>
    </source>
</evidence>
<dbReference type="OrthoDB" id="7867060at2"/>
<keyword evidence="3" id="KW-0815">Transposition</keyword>
<keyword evidence="6" id="KW-0238">DNA-binding</keyword>
<evidence type="ECO:0000256" key="6">
    <source>
        <dbReference type="ARBA" id="ARBA00023125"/>
    </source>
</evidence>
<gene>
    <name evidence="11" type="ORF">CP98_01217</name>
</gene>
<dbReference type="eggNOG" id="COG0675">
    <property type="taxonomic scope" value="Bacteria"/>
</dbReference>
<dbReference type="InterPro" id="IPR051399">
    <property type="entry name" value="RNA-guided_DNA_endo/Transpos"/>
</dbReference>
<comment type="caution">
    <text evidence="11">The sequence shown here is derived from an EMBL/GenBank/DDBJ whole genome shotgun (WGS) entry which is preliminary data.</text>
</comment>
<evidence type="ECO:0000313" key="12">
    <source>
        <dbReference type="Proteomes" id="UP000028534"/>
    </source>
</evidence>
<dbReference type="GO" id="GO:0006310">
    <property type="term" value="P:DNA recombination"/>
    <property type="evidence" value="ECO:0007669"/>
    <property type="project" value="UniProtKB-KW"/>
</dbReference>
<dbReference type="InterPro" id="IPR021027">
    <property type="entry name" value="Transposase_put_HTH"/>
</dbReference>
<keyword evidence="4" id="KW-0479">Metal-binding</keyword>
<evidence type="ECO:0000256" key="7">
    <source>
        <dbReference type="ARBA" id="ARBA00023172"/>
    </source>
</evidence>
<comment type="similarity">
    <text evidence="2">In the N-terminal section; belongs to the transposase 2 family.</text>
</comment>
<dbReference type="Pfam" id="PF01385">
    <property type="entry name" value="OrfB_IS605"/>
    <property type="match status" value="1"/>
</dbReference>
<evidence type="ECO:0000256" key="4">
    <source>
        <dbReference type="ARBA" id="ARBA00022723"/>
    </source>
</evidence>
<dbReference type="AlphaFoldDB" id="A0A084EPX2"/>
<evidence type="ECO:0000256" key="1">
    <source>
        <dbReference type="ARBA" id="ARBA00008761"/>
    </source>
</evidence>
<dbReference type="PATRIC" id="fig|13690.10.peg.1258"/>
<comment type="similarity">
    <text evidence="1">In the C-terminal section; belongs to the transposase 35 family.</text>
</comment>
<dbReference type="GO" id="GO:0003677">
    <property type="term" value="F:DNA binding"/>
    <property type="evidence" value="ECO:0007669"/>
    <property type="project" value="UniProtKB-KW"/>
</dbReference>
<evidence type="ECO:0000256" key="5">
    <source>
        <dbReference type="ARBA" id="ARBA00022833"/>
    </source>
</evidence>
<proteinExistence type="inferred from homology"/>
<feature type="domain" description="Transposase putative helix-turn-helix" evidence="10">
    <location>
        <begin position="3"/>
        <end position="44"/>
    </location>
</feature>
<accession>A0A084EPX2</accession>
<keyword evidence="7" id="KW-0233">DNA recombination</keyword>
<dbReference type="InterPro" id="IPR010095">
    <property type="entry name" value="Cas12f1-like_TNB"/>
</dbReference>
<dbReference type="GO" id="GO:0032196">
    <property type="term" value="P:transposition"/>
    <property type="evidence" value="ECO:0007669"/>
    <property type="project" value="UniProtKB-KW"/>
</dbReference>
<evidence type="ECO:0000256" key="2">
    <source>
        <dbReference type="ARBA" id="ARBA00011044"/>
    </source>
</evidence>
<dbReference type="GO" id="GO:0046872">
    <property type="term" value="F:metal ion binding"/>
    <property type="evidence" value="ECO:0007669"/>
    <property type="project" value="UniProtKB-KW"/>
</dbReference>
<dbReference type="Pfam" id="PF12323">
    <property type="entry name" value="HTH_OrfB_IS605"/>
    <property type="match status" value="1"/>
</dbReference>
<evidence type="ECO:0000313" key="11">
    <source>
        <dbReference type="EMBL" id="KEZ20014.1"/>
    </source>
</evidence>
<protein>
    <submittedName>
        <fullName evidence="11">Transposase IS605</fullName>
    </submittedName>
</protein>
<sequence length="397" mass="44636">MFLQYKFPIEPTRAQHARLASILQLQRNLYNDALQNRRAAFQRGVHLTYEDDTKSLPAYRMANRQHTALPWGINNWTLRCVDTAMTRYRDRLTANPNAGFPRFRSEERWRSFGVHGVRGCVIADGYLTVDGIVGKLRMRMHRPLPADARLARLTFTRRARQWHVAILIDCKVGDQEHKKPGSACGLDLGIEQLASLSDGSLFDDTPRKTTQSSALRRAYRALARCQKDSRRSKKLRERQDRASQRVINLRSTRLHQISAAITNRFETIVVEDLALKQFPRPTRTRRPSDGVGAIAIRENGQVLAEPRPKRLLEMIRYKAEKAGGKVVVVDPRHITQTCNACGSPTSESNDADRHICACGADVPRGTNNAINILARGLSAHAAALGRRVGKVLPNASV</sequence>
<name>A0A084EPX2_SPHYA</name>
<dbReference type="RefSeq" id="WP_010335960.1">
    <property type="nucleotide sequence ID" value="NZ_JGVR01000005.1"/>
</dbReference>
<dbReference type="PANTHER" id="PTHR30405">
    <property type="entry name" value="TRANSPOSASE"/>
    <property type="match status" value="1"/>
</dbReference>
<evidence type="ECO:0000259" key="9">
    <source>
        <dbReference type="Pfam" id="PF07282"/>
    </source>
</evidence>
<reference evidence="11 12" key="1">
    <citation type="submission" date="2014-03" db="EMBL/GenBank/DDBJ databases">
        <title>Genome sequence of Sphingobium yanoikuyae B1.</title>
        <authorList>
            <person name="Gan H.M."/>
            <person name="Gan H.Y."/>
            <person name="Savka M.A."/>
        </authorList>
    </citation>
    <scope>NUCLEOTIDE SEQUENCE [LARGE SCALE GENOMIC DNA]</scope>
    <source>
        <strain evidence="11 12">B1</strain>
    </source>
</reference>
<dbReference type="Proteomes" id="UP000028534">
    <property type="component" value="Unassembled WGS sequence"/>
</dbReference>
<dbReference type="Pfam" id="PF07282">
    <property type="entry name" value="Cas12f1-like_TNB"/>
    <property type="match status" value="1"/>
</dbReference>
<dbReference type="PANTHER" id="PTHR30405:SF11">
    <property type="entry name" value="RNA-GUIDED DNA ENDONUCLEASE RV2885C-RELATED"/>
    <property type="match status" value="1"/>
</dbReference>
<organism evidence="11 12">
    <name type="scientific">Sphingobium yanoikuyae</name>
    <name type="common">Sphingomonas yanoikuyae</name>
    <dbReference type="NCBI Taxonomy" id="13690"/>
    <lineage>
        <taxon>Bacteria</taxon>
        <taxon>Pseudomonadati</taxon>
        <taxon>Pseudomonadota</taxon>
        <taxon>Alphaproteobacteria</taxon>
        <taxon>Sphingomonadales</taxon>
        <taxon>Sphingomonadaceae</taxon>
        <taxon>Sphingobium</taxon>
    </lineage>
</organism>
<feature type="domain" description="Probable transposase IS891/IS1136/IS1341" evidence="8">
    <location>
        <begin position="170"/>
        <end position="276"/>
    </location>
</feature>
<keyword evidence="5" id="KW-0862">Zinc</keyword>